<dbReference type="EMBL" id="CP063450">
    <property type="protein sequence ID" value="QOW00329.1"/>
    <property type="molecule type" value="Genomic_DNA"/>
</dbReference>
<reference evidence="1 2" key="1">
    <citation type="submission" date="2020-10" db="EMBL/GenBank/DDBJ databases">
        <title>Whole genome sequence of oil-degrading bacteria Rhodococcus pyridinivorans strain 5Ap.</title>
        <authorList>
            <person name="Akhremchuk A.E."/>
            <person name="Valentovich L.N."/>
            <person name="Charniauskaya M.I."/>
            <person name="Bukliarevich H.A."/>
            <person name="Titok M.A."/>
        </authorList>
    </citation>
    <scope>NUCLEOTIDE SEQUENCE [LARGE SCALE GENOMIC DNA]</scope>
    <source>
        <strain evidence="1 2">5Ap</strain>
    </source>
</reference>
<accession>A0A7M2XRC5</accession>
<evidence type="ECO:0000313" key="1">
    <source>
        <dbReference type="EMBL" id="QOW00329.1"/>
    </source>
</evidence>
<name>A0A7M2XRC5_9NOCA</name>
<keyword evidence="2" id="KW-1185">Reference proteome</keyword>
<protein>
    <submittedName>
        <fullName evidence="1">Uncharacterized protein</fullName>
    </submittedName>
</protein>
<dbReference type="Proteomes" id="UP000593818">
    <property type="component" value="Chromosome"/>
</dbReference>
<sequence>MRTKIHAIASTGRLPRPRRWKRSDMVLTRSAPGRRLLEHLGDRAARRELAPKFGPAKPDVGALQV</sequence>
<dbReference type="RefSeq" id="WP_193903547.1">
    <property type="nucleotide sequence ID" value="NZ_CP063450.1"/>
</dbReference>
<gene>
    <name evidence="1" type="ORF">INP59_08335</name>
</gene>
<dbReference type="AlphaFoldDB" id="A0A7M2XRC5"/>
<proteinExistence type="predicted"/>
<organism evidence="1 2">
    <name type="scientific">Rhodococcus pyridinivorans</name>
    <dbReference type="NCBI Taxonomy" id="103816"/>
    <lineage>
        <taxon>Bacteria</taxon>
        <taxon>Bacillati</taxon>
        <taxon>Actinomycetota</taxon>
        <taxon>Actinomycetes</taxon>
        <taxon>Mycobacteriales</taxon>
        <taxon>Nocardiaceae</taxon>
        <taxon>Rhodococcus</taxon>
    </lineage>
</organism>
<evidence type="ECO:0000313" key="2">
    <source>
        <dbReference type="Proteomes" id="UP000593818"/>
    </source>
</evidence>